<keyword evidence="3" id="KW-1185">Reference proteome</keyword>
<dbReference type="InterPro" id="IPR041657">
    <property type="entry name" value="HTH_17"/>
</dbReference>
<evidence type="ECO:0000313" key="3">
    <source>
        <dbReference type="Proteomes" id="UP000008461"/>
    </source>
</evidence>
<dbReference type="RefSeq" id="WP_013764699.1">
    <property type="nucleotide sequence ID" value="NC_015510.1"/>
</dbReference>
<accession>F4KU52</accession>
<dbReference type="KEGG" id="hhy:Halhy_2270"/>
<dbReference type="STRING" id="760192.Halhy_2270"/>
<reference evidence="2 3" key="1">
    <citation type="journal article" date="2011" name="Stand. Genomic Sci.">
        <title>Complete genome sequence of Haliscomenobacter hydrossis type strain (O).</title>
        <authorList>
            <consortium name="US DOE Joint Genome Institute (JGI-PGF)"/>
            <person name="Daligault H."/>
            <person name="Lapidus A."/>
            <person name="Zeytun A."/>
            <person name="Nolan M."/>
            <person name="Lucas S."/>
            <person name="Del Rio T.G."/>
            <person name="Tice H."/>
            <person name="Cheng J.F."/>
            <person name="Tapia R."/>
            <person name="Han C."/>
            <person name="Goodwin L."/>
            <person name="Pitluck S."/>
            <person name="Liolios K."/>
            <person name="Pagani I."/>
            <person name="Ivanova N."/>
            <person name="Huntemann M."/>
            <person name="Mavromatis K."/>
            <person name="Mikhailova N."/>
            <person name="Pati A."/>
            <person name="Chen A."/>
            <person name="Palaniappan K."/>
            <person name="Land M."/>
            <person name="Hauser L."/>
            <person name="Brambilla E.M."/>
            <person name="Rohde M."/>
            <person name="Verbarg S."/>
            <person name="Goker M."/>
            <person name="Bristow J."/>
            <person name="Eisen J.A."/>
            <person name="Markowitz V."/>
            <person name="Hugenholtz P."/>
            <person name="Kyrpides N.C."/>
            <person name="Klenk H.P."/>
            <person name="Woyke T."/>
        </authorList>
    </citation>
    <scope>NUCLEOTIDE SEQUENCE [LARGE SCALE GENOMIC DNA]</scope>
    <source>
        <strain evidence="3">ATCC 27775 / DSM 1100 / LMG 10767 / O</strain>
    </source>
</reference>
<protein>
    <recommendedName>
        <fullName evidence="1">Helix-turn-helix domain-containing protein</fullName>
    </recommendedName>
</protein>
<dbReference type="HOGENOM" id="CLU_2682677_0_0_10"/>
<dbReference type="EMBL" id="CP002691">
    <property type="protein sequence ID" value="AEE50149.1"/>
    <property type="molecule type" value="Genomic_DNA"/>
</dbReference>
<feature type="domain" description="Helix-turn-helix" evidence="1">
    <location>
        <begin position="15"/>
        <end position="64"/>
    </location>
</feature>
<gene>
    <name evidence="2" type="ordered locus">Halhy_2270</name>
</gene>
<proteinExistence type="predicted"/>
<dbReference type="Pfam" id="PF12728">
    <property type="entry name" value="HTH_17"/>
    <property type="match status" value="1"/>
</dbReference>
<sequence>MSESEKPIFYIAEELMTLESAAELLKVSVNTVERELREGRLKGFKRLKKWYVFKSDVFKYIREGATKEGGEETE</sequence>
<reference key="2">
    <citation type="submission" date="2011-04" db="EMBL/GenBank/DDBJ databases">
        <title>Complete sequence of chromosome of Haliscomenobacter hydrossis DSM 1100.</title>
        <authorList>
            <consortium name="US DOE Joint Genome Institute (JGI-PGF)"/>
            <person name="Lucas S."/>
            <person name="Han J."/>
            <person name="Lapidus A."/>
            <person name="Bruce D."/>
            <person name="Goodwin L."/>
            <person name="Pitluck S."/>
            <person name="Peters L."/>
            <person name="Kyrpides N."/>
            <person name="Mavromatis K."/>
            <person name="Ivanova N."/>
            <person name="Ovchinnikova G."/>
            <person name="Pagani I."/>
            <person name="Daligault H."/>
            <person name="Detter J.C."/>
            <person name="Han C."/>
            <person name="Land M."/>
            <person name="Hauser L."/>
            <person name="Markowitz V."/>
            <person name="Cheng J.-F."/>
            <person name="Hugenholtz P."/>
            <person name="Woyke T."/>
            <person name="Wu D."/>
            <person name="Verbarg S."/>
            <person name="Frueling A."/>
            <person name="Brambilla E."/>
            <person name="Klenk H.-P."/>
            <person name="Eisen J.A."/>
        </authorList>
    </citation>
    <scope>NUCLEOTIDE SEQUENCE</scope>
    <source>
        <strain>DSM 1100</strain>
    </source>
</reference>
<organism evidence="2 3">
    <name type="scientific">Haliscomenobacter hydrossis (strain ATCC 27775 / DSM 1100 / LMG 10767 / O)</name>
    <dbReference type="NCBI Taxonomy" id="760192"/>
    <lineage>
        <taxon>Bacteria</taxon>
        <taxon>Pseudomonadati</taxon>
        <taxon>Bacteroidota</taxon>
        <taxon>Saprospiria</taxon>
        <taxon>Saprospirales</taxon>
        <taxon>Haliscomenobacteraceae</taxon>
        <taxon>Haliscomenobacter</taxon>
    </lineage>
</organism>
<dbReference type="Proteomes" id="UP000008461">
    <property type="component" value="Chromosome"/>
</dbReference>
<evidence type="ECO:0000313" key="2">
    <source>
        <dbReference type="EMBL" id="AEE50149.1"/>
    </source>
</evidence>
<evidence type="ECO:0000259" key="1">
    <source>
        <dbReference type="Pfam" id="PF12728"/>
    </source>
</evidence>
<dbReference type="AlphaFoldDB" id="F4KU52"/>
<name>F4KU52_HALH1</name>